<comment type="caution">
    <text evidence="8">The sequence shown here is derived from an EMBL/GenBank/DDBJ whole genome shotgun (WGS) entry which is preliminary data.</text>
</comment>
<name>A0A2U1MC38_ARTAN</name>
<dbReference type="Proteomes" id="UP000245207">
    <property type="component" value="Unassembled WGS sequence"/>
</dbReference>
<dbReference type="OrthoDB" id="1166059at2759"/>
<dbReference type="AlphaFoldDB" id="A0A2U1MC38"/>
<feature type="compositionally biased region" description="Basic and acidic residues" evidence="7">
    <location>
        <begin position="382"/>
        <end position="400"/>
    </location>
</feature>
<protein>
    <recommendedName>
        <fullName evidence="5">FRIGIDA-like protein</fullName>
    </recommendedName>
</protein>
<evidence type="ECO:0000256" key="4">
    <source>
        <dbReference type="ARBA" id="ARBA00023089"/>
    </source>
</evidence>
<evidence type="ECO:0000256" key="7">
    <source>
        <dbReference type="SAM" id="MobiDB-lite"/>
    </source>
</evidence>
<evidence type="ECO:0000256" key="5">
    <source>
        <dbReference type="RuleBase" id="RU364012"/>
    </source>
</evidence>
<feature type="region of interest" description="Disordered" evidence="7">
    <location>
        <begin position="382"/>
        <end position="417"/>
    </location>
</feature>
<comment type="similarity">
    <text evidence="1 5">Belongs to the Frigida family.</text>
</comment>
<feature type="compositionally biased region" description="Low complexity" evidence="7">
    <location>
        <begin position="404"/>
        <end position="415"/>
    </location>
</feature>
<dbReference type="PANTHER" id="PTHR31791:SF47">
    <property type="entry name" value="INACTIVE FRIGIDA-LIKE PROTEIN 2"/>
    <property type="match status" value="1"/>
</dbReference>
<keyword evidence="4 5" id="KW-0287">Flowering</keyword>
<sequence length="461" mass="51022">MSTTMEDISVAINQINIKKQTLHQSFQTLQTIIPIPNKWSDFDSYFTSLHSSLQTKLTLLQTRPELISFCLHSNGSGLRDFIANADDPLALLPQLPAAYAHAPDPASMVLDAVAEGFYSSGGKKKKVTELGLVRGACLVMLEGLVGFGVGDEVRDKAMEVAKKWFGRYVLGIEEVREVNVLGFLFLVGVYGLVDRFRNDEVVDCFVVVARRRQAVELCRRMVPSDKINDLIQKLLNKEMYVTAVKFSIGLQKTDVFPPVRLLEEQKLKSMSIIEDTRHTSVNDPQICNEVMMKEINTLKSIIKCIDEHNLQSEYPKDGLVELVNKLESEVQKSKQAIVKISNDDLGFRKQPTSEHVCKKPKVNKVSPTDVSAVARTVQDDMQIKESHSEESDAVQDHFGQDHNSPGGSSPTDPGPIASSYGFKGVNYGFVGNQMPADVGSGFYVAQPNPPSANNSNGWISD</sequence>
<evidence type="ECO:0000256" key="6">
    <source>
        <dbReference type="SAM" id="Coils"/>
    </source>
</evidence>
<dbReference type="GO" id="GO:0030154">
    <property type="term" value="P:cell differentiation"/>
    <property type="evidence" value="ECO:0007669"/>
    <property type="project" value="UniProtKB-KW"/>
</dbReference>
<dbReference type="Pfam" id="PF07899">
    <property type="entry name" value="Frigida"/>
    <property type="match status" value="1"/>
</dbReference>
<evidence type="ECO:0000313" key="9">
    <source>
        <dbReference type="Proteomes" id="UP000245207"/>
    </source>
</evidence>
<keyword evidence="6" id="KW-0175">Coiled coil</keyword>
<keyword evidence="9" id="KW-1185">Reference proteome</keyword>
<evidence type="ECO:0000313" key="8">
    <source>
        <dbReference type="EMBL" id="PWA58820.1"/>
    </source>
</evidence>
<accession>A0A2U1MC38</accession>
<evidence type="ECO:0000256" key="1">
    <source>
        <dbReference type="ARBA" id="ARBA00008956"/>
    </source>
</evidence>
<dbReference type="GO" id="GO:0009908">
    <property type="term" value="P:flower development"/>
    <property type="evidence" value="ECO:0007669"/>
    <property type="project" value="UniProtKB-KW"/>
</dbReference>
<organism evidence="8 9">
    <name type="scientific">Artemisia annua</name>
    <name type="common">Sweet wormwood</name>
    <dbReference type="NCBI Taxonomy" id="35608"/>
    <lineage>
        <taxon>Eukaryota</taxon>
        <taxon>Viridiplantae</taxon>
        <taxon>Streptophyta</taxon>
        <taxon>Embryophyta</taxon>
        <taxon>Tracheophyta</taxon>
        <taxon>Spermatophyta</taxon>
        <taxon>Magnoliopsida</taxon>
        <taxon>eudicotyledons</taxon>
        <taxon>Gunneridae</taxon>
        <taxon>Pentapetalae</taxon>
        <taxon>asterids</taxon>
        <taxon>campanulids</taxon>
        <taxon>Asterales</taxon>
        <taxon>Asteraceae</taxon>
        <taxon>Asteroideae</taxon>
        <taxon>Anthemideae</taxon>
        <taxon>Artemisiinae</taxon>
        <taxon>Artemisia</taxon>
    </lineage>
</organism>
<keyword evidence="2 5" id="KW-0217">Developmental protein</keyword>
<reference evidence="8 9" key="1">
    <citation type="journal article" date="2018" name="Mol. Plant">
        <title>The genome of Artemisia annua provides insight into the evolution of Asteraceae family and artemisinin biosynthesis.</title>
        <authorList>
            <person name="Shen Q."/>
            <person name="Zhang L."/>
            <person name="Liao Z."/>
            <person name="Wang S."/>
            <person name="Yan T."/>
            <person name="Shi P."/>
            <person name="Liu M."/>
            <person name="Fu X."/>
            <person name="Pan Q."/>
            <person name="Wang Y."/>
            <person name="Lv Z."/>
            <person name="Lu X."/>
            <person name="Zhang F."/>
            <person name="Jiang W."/>
            <person name="Ma Y."/>
            <person name="Chen M."/>
            <person name="Hao X."/>
            <person name="Li L."/>
            <person name="Tang Y."/>
            <person name="Lv G."/>
            <person name="Zhou Y."/>
            <person name="Sun X."/>
            <person name="Brodelius P.E."/>
            <person name="Rose J.K.C."/>
            <person name="Tang K."/>
        </authorList>
    </citation>
    <scope>NUCLEOTIDE SEQUENCE [LARGE SCALE GENOMIC DNA]</scope>
    <source>
        <strain evidence="9">cv. Huhao1</strain>
        <tissue evidence="8">Leaf</tissue>
    </source>
</reference>
<proteinExistence type="inferred from homology"/>
<dbReference type="PANTHER" id="PTHR31791">
    <property type="entry name" value="FRIGIDA-LIKE PROTEIN 3-RELATED"/>
    <property type="match status" value="1"/>
</dbReference>
<evidence type="ECO:0000256" key="3">
    <source>
        <dbReference type="ARBA" id="ARBA00022782"/>
    </source>
</evidence>
<keyword evidence="3 5" id="KW-0221">Differentiation</keyword>
<feature type="coiled-coil region" evidence="6">
    <location>
        <begin position="316"/>
        <end position="343"/>
    </location>
</feature>
<dbReference type="EMBL" id="PKPP01005789">
    <property type="protein sequence ID" value="PWA58820.1"/>
    <property type="molecule type" value="Genomic_DNA"/>
</dbReference>
<gene>
    <name evidence="8" type="ORF">CTI12_AA396510</name>
</gene>
<evidence type="ECO:0000256" key="2">
    <source>
        <dbReference type="ARBA" id="ARBA00022473"/>
    </source>
</evidence>
<dbReference type="InterPro" id="IPR012474">
    <property type="entry name" value="Frigida"/>
</dbReference>